<name>A0AAD6LXD1_9ROSI</name>
<dbReference type="EMBL" id="JAQIZT010000013">
    <property type="protein sequence ID" value="KAJ6975058.1"/>
    <property type="molecule type" value="Genomic_DNA"/>
</dbReference>
<evidence type="ECO:0000313" key="1">
    <source>
        <dbReference type="EMBL" id="KAJ6975058.1"/>
    </source>
</evidence>
<reference evidence="1" key="1">
    <citation type="journal article" date="2023" name="Mol. Ecol. Resour.">
        <title>Chromosome-level genome assembly of a triploid poplar Populus alba 'Berolinensis'.</title>
        <authorList>
            <person name="Chen S."/>
            <person name="Yu Y."/>
            <person name="Wang X."/>
            <person name="Wang S."/>
            <person name="Zhang T."/>
            <person name="Zhou Y."/>
            <person name="He R."/>
            <person name="Meng N."/>
            <person name="Wang Y."/>
            <person name="Liu W."/>
            <person name="Liu Z."/>
            <person name="Liu J."/>
            <person name="Guo Q."/>
            <person name="Huang H."/>
            <person name="Sederoff R.R."/>
            <person name="Wang G."/>
            <person name="Qu G."/>
            <person name="Chen S."/>
        </authorList>
    </citation>
    <scope>NUCLEOTIDE SEQUENCE</scope>
    <source>
        <strain evidence="1">SC-2020</strain>
    </source>
</reference>
<accession>A0AAD6LXD1</accession>
<dbReference type="Proteomes" id="UP001164929">
    <property type="component" value="Chromosome 13"/>
</dbReference>
<comment type="caution">
    <text evidence="1">The sequence shown here is derived from an EMBL/GenBank/DDBJ whole genome shotgun (WGS) entry which is preliminary data.</text>
</comment>
<proteinExistence type="predicted"/>
<gene>
    <name evidence="1" type="ORF">NC653_031026</name>
</gene>
<keyword evidence="2" id="KW-1185">Reference proteome</keyword>
<organism evidence="1 2">
    <name type="scientific">Populus alba x Populus x berolinensis</name>
    <dbReference type="NCBI Taxonomy" id="444605"/>
    <lineage>
        <taxon>Eukaryota</taxon>
        <taxon>Viridiplantae</taxon>
        <taxon>Streptophyta</taxon>
        <taxon>Embryophyta</taxon>
        <taxon>Tracheophyta</taxon>
        <taxon>Spermatophyta</taxon>
        <taxon>Magnoliopsida</taxon>
        <taxon>eudicotyledons</taxon>
        <taxon>Gunneridae</taxon>
        <taxon>Pentapetalae</taxon>
        <taxon>rosids</taxon>
        <taxon>fabids</taxon>
        <taxon>Malpighiales</taxon>
        <taxon>Salicaceae</taxon>
        <taxon>Saliceae</taxon>
        <taxon>Populus</taxon>
    </lineage>
</organism>
<sequence length="127" mass="14684">METKRSGDSKLTNADWIRTPTPVRNEVEIKPEVKSKRKETEVLRKSGRFETYCIPPNESFRFWSFLANTVELLTATIQVWWGGKENREQVHKYEKIKMTCIEADGATKLLLSVISKIIVPRNKSEGN</sequence>
<protein>
    <submittedName>
        <fullName evidence="1">Uncharacterized protein</fullName>
    </submittedName>
</protein>
<dbReference type="AlphaFoldDB" id="A0AAD6LXD1"/>
<evidence type="ECO:0000313" key="2">
    <source>
        <dbReference type="Proteomes" id="UP001164929"/>
    </source>
</evidence>